<proteinExistence type="predicted"/>
<dbReference type="Pfam" id="PF14787">
    <property type="entry name" value="zf-CCHC_5"/>
    <property type="match status" value="1"/>
</dbReference>
<sequence>MKSNIFDQTMGHFATECPQQGAGGEHGNPAPPTICPRCGKGWHWASQSENGNYFTIYIK</sequence>
<dbReference type="GO" id="GO:0008270">
    <property type="term" value="F:zinc ion binding"/>
    <property type="evidence" value="ECO:0007669"/>
    <property type="project" value="InterPro"/>
</dbReference>
<name>A0A8B9C579_9AVES</name>
<dbReference type="Proteomes" id="UP000694426">
    <property type="component" value="Unplaced"/>
</dbReference>
<reference evidence="1" key="2">
    <citation type="submission" date="2025-09" db="UniProtKB">
        <authorList>
            <consortium name="Ensembl"/>
        </authorList>
    </citation>
    <scope>IDENTIFICATION</scope>
</reference>
<evidence type="ECO:0000313" key="1">
    <source>
        <dbReference type="Ensembl" id="ENSABRP00000014534.1"/>
    </source>
</evidence>
<dbReference type="AlphaFoldDB" id="A0A8B9C579"/>
<evidence type="ECO:0000313" key="2">
    <source>
        <dbReference type="Proteomes" id="UP000694426"/>
    </source>
</evidence>
<reference evidence="1" key="1">
    <citation type="submission" date="2025-08" db="UniProtKB">
        <authorList>
            <consortium name="Ensembl"/>
        </authorList>
    </citation>
    <scope>IDENTIFICATION</scope>
</reference>
<dbReference type="Ensembl" id="ENSABRT00000020768.1">
    <property type="protein sequence ID" value="ENSABRP00000014534.1"/>
    <property type="gene ID" value="ENSABRG00000012848.1"/>
</dbReference>
<protein>
    <submittedName>
        <fullName evidence="1">Uncharacterized protein</fullName>
    </submittedName>
</protein>
<dbReference type="SUPFAM" id="SSF57756">
    <property type="entry name" value="Retrovirus zinc finger-like domains"/>
    <property type="match status" value="1"/>
</dbReference>
<keyword evidence="2" id="KW-1185">Reference proteome</keyword>
<dbReference type="InterPro" id="IPR036875">
    <property type="entry name" value="Znf_CCHC_sf"/>
</dbReference>
<organism evidence="1 2">
    <name type="scientific">Anser brachyrhynchus</name>
    <name type="common">Pink-footed goose</name>
    <dbReference type="NCBI Taxonomy" id="132585"/>
    <lineage>
        <taxon>Eukaryota</taxon>
        <taxon>Metazoa</taxon>
        <taxon>Chordata</taxon>
        <taxon>Craniata</taxon>
        <taxon>Vertebrata</taxon>
        <taxon>Euteleostomi</taxon>
        <taxon>Archelosauria</taxon>
        <taxon>Archosauria</taxon>
        <taxon>Dinosauria</taxon>
        <taxon>Saurischia</taxon>
        <taxon>Theropoda</taxon>
        <taxon>Coelurosauria</taxon>
        <taxon>Aves</taxon>
        <taxon>Neognathae</taxon>
        <taxon>Galloanserae</taxon>
        <taxon>Anseriformes</taxon>
        <taxon>Anatidae</taxon>
        <taxon>Anserinae</taxon>
        <taxon>Anser</taxon>
    </lineage>
</organism>
<accession>A0A8B9C579</accession>
<dbReference type="GO" id="GO:0003676">
    <property type="term" value="F:nucleic acid binding"/>
    <property type="evidence" value="ECO:0007669"/>
    <property type="project" value="InterPro"/>
</dbReference>
<dbReference type="Gene3D" id="4.10.60.10">
    <property type="entry name" value="Zinc finger, CCHC-type"/>
    <property type="match status" value="1"/>
</dbReference>